<dbReference type="EMBL" id="JABWDC010000014">
    <property type="protein sequence ID" value="NUN86010.1"/>
    <property type="molecule type" value="Genomic_DNA"/>
</dbReference>
<protein>
    <submittedName>
        <fullName evidence="1">Uncharacterized protein</fullName>
    </submittedName>
</protein>
<organism evidence="1 6">
    <name type="scientific">Coprococcus comes</name>
    <dbReference type="NCBI Taxonomy" id="410072"/>
    <lineage>
        <taxon>Bacteria</taxon>
        <taxon>Bacillati</taxon>
        <taxon>Bacillota</taxon>
        <taxon>Clostridia</taxon>
        <taxon>Lachnospirales</taxon>
        <taxon>Lachnospiraceae</taxon>
        <taxon>Coprococcus</taxon>
    </lineage>
</organism>
<reference evidence="4 7" key="2">
    <citation type="submission" date="2020-04" db="EMBL/GenBank/DDBJ databases">
        <authorList>
            <person name="Pieper L."/>
        </authorList>
    </citation>
    <scope>NUCLEOTIDE SEQUENCE [LARGE SCALE GENOMIC DNA]</scope>
    <source>
        <strain evidence="4 7">F22</strain>
    </source>
</reference>
<dbReference type="STRING" id="410072.ERS852525_03040"/>
<evidence type="ECO:0000313" key="2">
    <source>
        <dbReference type="EMBL" id="CUO23105.1"/>
    </source>
</evidence>
<dbReference type="Proteomes" id="UP001145109">
    <property type="component" value="Unassembled WGS sequence"/>
</dbReference>
<dbReference type="EMBL" id="CYZK01000009">
    <property type="protein sequence ID" value="CUO23105.1"/>
    <property type="molecule type" value="Genomic_DNA"/>
</dbReference>
<evidence type="ECO:0000313" key="3">
    <source>
        <dbReference type="EMBL" id="GLG88336.1"/>
    </source>
</evidence>
<dbReference type="Proteomes" id="UP000095727">
    <property type="component" value="Unassembled WGS sequence"/>
</dbReference>
<dbReference type="EMBL" id="BSCI01000023">
    <property type="protein sequence ID" value="GLG88336.1"/>
    <property type="molecule type" value="Genomic_DNA"/>
</dbReference>
<evidence type="ECO:0000313" key="4">
    <source>
        <dbReference type="EMBL" id="NUN86010.1"/>
    </source>
</evidence>
<dbReference type="AlphaFoldDB" id="A0A173SCJ8"/>
<reference evidence="3" key="4">
    <citation type="submission" date="2022-09" db="EMBL/GenBank/DDBJ databases">
        <title>Draft genome sequence of Coprococcus comes strain 31264.</title>
        <authorList>
            <person name="Atsushi H."/>
            <person name="Moriya O."/>
            <person name="Mitsuo S."/>
        </authorList>
    </citation>
    <scope>NUCLEOTIDE SEQUENCE</scope>
    <source>
        <strain evidence="3">JCM 31264</strain>
    </source>
</reference>
<evidence type="ECO:0000313" key="5">
    <source>
        <dbReference type="Proteomes" id="UP000095362"/>
    </source>
</evidence>
<proteinExistence type="predicted"/>
<dbReference type="EMBL" id="CYXR01000007">
    <property type="protein sequence ID" value="CUM87525.1"/>
    <property type="molecule type" value="Genomic_DNA"/>
</dbReference>
<name>A0A173SCJ8_9FIRM</name>
<evidence type="ECO:0000313" key="1">
    <source>
        <dbReference type="EMBL" id="CUM87525.1"/>
    </source>
</evidence>
<dbReference type="GeneID" id="92823578"/>
<dbReference type="PaxDb" id="410072-ERS852525_03040"/>
<dbReference type="Proteomes" id="UP000554488">
    <property type="component" value="Unassembled WGS sequence"/>
</dbReference>
<accession>A0A173SCJ8</accession>
<reference evidence="5 6" key="1">
    <citation type="submission" date="2015-09" db="EMBL/GenBank/DDBJ databases">
        <authorList>
            <consortium name="Pathogen Informatics"/>
        </authorList>
    </citation>
    <scope>NUCLEOTIDE SEQUENCE [LARGE SCALE GENOMIC DNA]</scope>
    <source>
        <strain evidence="2 5">2789STDY5834866</strain>
        <strain evidence="1 6">2789STDY5834962</strain>
    </source>
</reference>
<dbReference type="RefSeq" id="WP_008369991.1">
    <property type="nucleotide sequence ID" value="NZ_BSCI01000023.1"/>
</dbReference>
<gene>
    <name evidence="3" type="ORF">comes_28830</name>
    <name evidence="2" type="ORF">ERS852481_01628</name>
    <name evidence="1" type="ORF">ERS852574_01278</name>
    <name evidence="4" type="ORF">HUU93_05215</name>
</gene>
<reference evidence="4 7" key="3">
    <citation type="submission" date="2020-07" db="EMBL/GenBank/DDBJ databases">
        <title>Bacterial metabolism rescues the inhibition of intestinal drug absorption by food and drug additives.</title>
        <authorList>
            <person name="Zou L."/>
            <person name="Spanogiannopoulos P."/>
            <person name="Chien H.-C."/>
            <person name="Pieper L.M."/>
            <person name="Cai W."/>
            <person name="Khuri N."/>
            <person name="Pottel J."/>
            <person name="Vora B."/>
            <person name="Ni Z."/>
            <person name="Tsakalozou E."/>
            <person name="Zhang W."/>
            <person name="Shoichet B.K."/>
            <person name="Giacomini K.M."/>
            <person name="Turnbaugh P.J."/>
        </authorList>
    </citation>
    <scope>NUCLEOTIDE SEQUENCE [LARGE SCALE GENOMIC DNA]</scope>
    <source>
        <strain evidence="4 7">F22</strain>
    </source>
</reference>
<dbReference type="Proteomes" id="UP000095362">
    <property type="component" value="Unassembled WGS sequence"/>
</dbReference>
<evidence type="ECO:0000313" key="6">
    <source>
        <dbReference type="Proteomes" id="UP000095727"/>
    </source>
</evidence>
<reference evidence="3" key="5">
    <citation type="submission" date="2022-11" db="EMBL/GenBank/DDBJ databases">
        <title>Draft genome sequence of Coprococcus comes strain 31264.</title>
        <authorList>
            <person name="Hisatomi A."/>
            <person name="Ohkuma M."/>
            <person name="Sakamoto M."/>
        </authorList>
    </citation>
    <scope>NUCLEOTIDE SEQUENCE</scope>
    <source>
        <strain evidence="3">JCM 31264</strain>
    </source>
</reference>
<evidence type="ECO:0000313" key="7">
    <source>
        <dbReference type="Proteomes" id="UP000554488"/>
    </source>
</evidence>
<sequence>MTEDLIKKLKDVKQALVSKDMTGEEWEEREEILEKLEDVTTYLKDALGKGIEF</sequence>